<dbReference type="Pfam" id="PF02836">
    <property type="entry name" value="Glyco_hydro_2_C"/>
    <property type="match status" value="1"/>
</dbReference>
<dbReference type="InterPro" id="IPR017853">
    <property type="entry name" value="GH"/>
</dbReference>
<dbReference type="AlphaFoldDB" id="A0A5J4PUY7"/>
<evidence type="ECO:0000313" key="6">
    <source>
        <dbReference type="EMBL" id="KAA6313295.1"/>
    </source>
</evidence>
<evidence type="ECO:0000256" key="4">
    <source>
        <dbReference type="ARBA" id="ARBA00023295"/>
    </source>
</evidence>
<dbReference type="InterPro" id="IPR050347">
    <property type="entry name" value="Bact_Beta-galactosidase"/>
</dbReference>
<dbReference type="GO" id="GO:0009341">
    <property type="term" value="C:beta-galactosidase complex"/>
    <property type="evidence" value="ECO:0007669"/>
    <property type="project" value="TreeGrafter"/>
</dbReference>
<gene>
    <name evidence="6" type="ORF">EZS27_035911</name>
</gene>
<protein>
    <recommendedName>
        <fullName evidence="2">beta-galactosidase</fullName>
        <ecNumber evidence="2">3.2.1.23</ecNumber>
    </recommendedName>
</protein>
<comment type="catalytic activity">
    <reaction evidence="1">
        <text>Hydrolysis of terminal non-reducing beta-D-galactose residues in beta-D-galactosides.</text>
        <dbReference type="EC" id="3.2.1.23"/>
    </reaction>
</comment>
<dbReference type="SUPFAM" id="SSF51445">
    <property type="entry name" value="(Trans)glycosidases"/>
    <property type="match status" value="1"/>
</dbReference>
<evidence type="ECO:0000256" key="1">
    <source>
        <dbReference type="ARBA" id="ARBA00001412"/>
    </source>
</evidence>
<proteinExistence type="predicted"/>
<dbReference type="PANTHER" id="PTHR46323">
    <property type="entry name" value="BETA-GALACTOSIDASE"/>
    <property type="match status" value="1"/>
</dbReference>
<comment type="caution">
    <text evidence="6">The sequence shown here is derived from an EMBL/GenBank/DDBJ whole genome shotgun (WGS) entry which is preliminary data.</text>
</comment>
<dbReference type="InterPro" id="IPR006103">
    <property type="entry name" value="Glyco_hydro_2_cat"/>
</dbReference>
<evidence type="ECO:0000256" key="3">
    <source>
        <dbReference type="ARBA" id="ARBA00022801"/>
    </source>
</evidence>
<dbReference type="Gene3D" id="3.20.20.80">
    <property type="entry name" value="Glycosidases"/>
    <property type="match status" value="1"/>
</dbReference>
<dbReference type="PANTHER" id="PTHR46323:SF2">
    <property type="entry name" value="BETA-GALACTOSIDASE"/>
    <property type="match status" value="1"/>
</dbReference>
<dbReference type="GO" id="GO:0004565">
    <property type="term" value="F:beta-galactosidase activity"/>
    <property type="evidence" value="ECO:0007669"/>
    <property type="project" value="UniProtKB-EC"/>
</dbReference>
<keyword evidence="4" id="KW-0326">Glycosidase</keyword>
<evidence type="ECO:0000259" key="5">
    <source>
        <dbReference type="Pfam" id="PF02836"/>
    </source>
</evidence>
<organism evidence="6">
    <name type="scientific">termite gut metagenome</name>
    <dbReference type="NCBI Taxonomy" id="433724"/>
    <lineage>
        <taxon>unclassified sequences</taxon>
        <taxon>metagenomes</taxon>
        <taxon>organismal metagenomes</taxon>
    </lineage>
</organism>
<evidence type="ECO:0000256" key="2">
    <source>
        <dbReference type="ARBA" id="ARBA00012756"/>
    </source>
</evidence>
<dbReference type="GO" id="GO:0005990">
    <property type="term" value="P:lactose catabolic process"/>
    <property type="evidence" value="ECO:0007669"/>
    <property type="project" value="TreeGrafter"/>
</dbReference>
<dbReference type="EMBL" id="SNRY01006123">
    <property type="protein sequence ID" value="KAA6313295.1"/>
    <property type="molecule type" value="Genomic_DNA"/>
</dbReference>
<feature type="domain" description="Glycoside hydrolase family 2 catalytic" evidence="5">
    <location>
        <begin position="27"/>
        <end position="158"/>
    </location>
</feature>
<reference evidence="6" key="1">
    <citation type="submission" date="2019-03" db="EMBL/GenBank/DDBJ databases">
        <title>Single cell metagenomics reveals metabolic interactions within the superorganism composed of flagellate Streblomastix strix and complex community of Bacteroidetes bacteria on its surface.</title>
        <authorList>
            <person name="Treitli S.C."/>
            <person name="Kolisko M."/>
            <person name="Husnik F."/>
            <person name="Keeling P."/>
            <person name="Hampl V."/>
        </authorList>
    </citation>
    <scope>NUCLEOTIDE SEQUENCE</scope>
    <source>
        <strain evidence="6">STM</strain>
    </source>
</reference>
<accession>A0A5J4PUY7</accession>
<feature type="non-terminal residue" evidence="6">
    <location>
        <position position="1"/>
    </location>
</feature>
<sequence length="180" mass="21016">VPYWLRGGNHTPFALAPNDLTLANTFYQLMKAGNIDVTRTHTTPYNELWIAAADKNGIGISHEGTWPWLMIHDSMPAEELIQMWADEYLGMLKKYRNHPSILFWTVNNEMKFYDLEPNFATAKKKFYIISEVVKKMREIDPTRPISFASNYRRNVDKFGEEFLATVDDGDIDDIHGYYNW</sequence>
<name>A0A5J4PUY7_9ZZZZ</name>
<dbReference type="EC" id="3.2.1.23" evidence="2"/>
<keyword evidence="3" id="KW-0378">Hydrolase</keyword>